<keyword evidence="1" id="KW-0732">Signal</keyword>
<evidence type="ECO:0000256" key="1">
    <source>
        <dbReference type="SAM" id="SignalP"/>
    </source>
</evidence>
<sequence length="386" mass="43532">MRRHPFLILNSTLLALLAATPLPADNPPATQVKTKVTTGNSDQAAVENKLNDPRQILSQWSAASSFLSPVGPQSTVEKFKKQNQAYFSGHELTLISEFQQPISVQTLLTEYEWQVIRKTDSLIILKGAPRDLLTRHLCRPFELQIDTRSMLPESLTFLPGKTKSQSGFAAVELTALKEVRKSAIIAGQPEPKFISQTVAKAIFPHEMTPPKPGMRDPIRRISFSQTSTGYRNKTELQEIEKLVERWVSVSRRIDSVKLGNGITLYPRNRQRKSLETEISQNDMNLSTRAIYLSAMQNLSSWLMHVDQSTFQVESFTIELSTDDPGPVTEKFITLKLKPHPDQSQSGWQSVELEFHTSQPLPVKVSETRNQQVVQFLLSGMDVNYSE</sequence>
<feature type="chain" id="PRO_5017800237" evidence="1">
    <location>
        <begin position="25"/>
        <end position="386"/>
    </location>
</feature>
<organism evidence="2 3">
    <name type="scientific">Gimesia maris</name>
    <dbReference type="NCBI Taxonomy" id="122"/>
    <lineage>
        <taxon>Bacteria</taxon>
        <taxon>Pseudomonadati</taxon>
        <taxon>Planctomycetota</taxon>
        <taxon>Planctomycetia</taxon>
        <taxon>Planctomycetales</taxon>
        <taxon>Planctomycetaceae</taxon>
        <taxon>Gimesia</taxon>
    </lineage>
</organism>
<protein>
    <submittedName>
        <fullName evidence="2">Uncharacterized protein</fullName>
    </submittedName>
</protein>
<accession>A0A3D3R3L6</accession>
<evidence type="ECO:0000313" key="3">
    <source>
        <dbReference type="Proteomes" id="UP000263642"/>
    </source>
</evidence>
<dbReference type="Proteomes" id="UP000263642">
    <property type="component" value="Unassembled WGS sequence"/>
</dbReference>
<name>A0A3D3R3L6_9PLAN</name>
<reference evidence="2 3" key="1">
    <citation type="journal article" date="2018" name="Nat. Biotechnol.">
        <title>A standardized bacterial taxonomy based on genome phylogeny substantially revises the tree of life.</title>
        <authorList>
            <person name="Parks D.H."/>
            <person name="Chuvochina M."/>
            <person name="Waite D.W."/>
            <person name="Rinke C."/>
            <person name="Skarshewski A."/>
            <person name="Chaumeil P.A."/>
            <person name="Hugenholtz P."/>
        </authorList>
    </citation>
    <scope>NUCLEOTIDE SEQUENCE [LARGE SCALE GENOMIC DNA]</scope>
    <source>
        <strain evidence="2">UBA9375</strain>
    </source>
</reference>
<dbReference type="EMBL" id="DQAY01000054">
    <property type="protein sequence ID" value="HCO23176.1"/>
    <property type="molecule type" value="Genomic_DNA"/>
</dbReference>
<feature type="signal peptide" evidence="1">
    <location>
        <begin position="1"/>
        <end position="24"/>
    </location>
</feature>
<dbReference type="AlphaFoldDB" id="A0A3D3R3L6"/>
<proteinExistence type="predicted"/>
<evidence type="ECO:0000313" key="2">
    <source>
        <dbReference type="EMBL" id="HCO23176.1"/>
    </source>
</evidence>
<gene>
    <name evidence="2" type="ORF">DIT97_08995</name>
</gene>
<comment type="caution">
    <text evidence="2">The sequence shown here is derived from an EMBL/GenBank/DDBJ whole genome shotgun (WGS) entry which is preliminary data.</text>
</comment>